<dbReference type="GO" id="GO:0008967">
    <property type="term" value="F:phosphoglycolate phosphatase activity"/>
    <property type="evidence" value="ECO:0007669"/>
    <property type="project" value="TreeGrafter"/>
</dbReference>
<dbReference type="SFLD" id="SFLDS00003">
    <property type="entry name" value="Haloacid_Dehalogenase"/>
    <property type="match status" value="1"/>
</dbReference>
<dbReference type="InterPro" id="IPR050155">
    <property type="entry name" value="HAD-like_hydrolase_sf"/>
</dbReference>
<dbReference type="GO" id="GO:0005829">
    <property type="term" value="C:cytosol"/>
    <property type="evidence" value="ECO:0007669"/>
    <property type="project" value="TreeGrafter"/>
</dbReference>
<dbReference type="SFLD" id="SFLDG01129">
    <property type="entry name" value="C1.5:_HAD__Beta-PGM__Phosphata"/>
    <property type="match status" value="1"/>
</dbReference>
<comment type="caution">
    <text evidence="1">The sequence shown here is derived from an EMBL/GenBank/DDBJ whole genome shotgun (WGS) entry which is preliminary data.</text>
</comment>
<dbReference type="OrthoDB" id="9793014at2"/>
<dbReference type="AlphaFoldDB" id="W9H6I0"/>
<keyword evidence="1" id="KW-0378">Hydrolase</keyword>
<organism evidence="1 2">
    <name type="scientific">Skermanella stibiiresistens SB22</name>
    <dbReference type="NCBI Taxonomy" id="1385369"/>
    <lineage>
        <taxon>Bacteria</taxon>
        <taxon>Pseudomonadati</taxon>
        <taxon>Pseudomonadota</taxon>
        <taxon>Alphaproteobacteria</taxon>
        <taxon>Rhodospirillales</taxon>
        <taxon>Azospirillaceae</taxon>
        <taxon>Skermanella</taxon>
    </lineage>
</organism>
<dbReference type="Proteomes" id="UP000019486">
    <property type="component" value="Unassembled WGS sequence"/>
</dbReference>
<protein>
    <submittedName>
        <fullName evidence="1">HAD family hydrolase</fullName>
    </submittedName>
</protein>
<sequence length="213" mass="23204">MSYRLVIFDFDGTLADSLPWFRGVFNEVAIRHGFRTLQPAEFEALRGLPSREVMRRIGVPVWKLPIIANDMKSLMARDIASIKLFDGVPEMLRGLKSAGVRLAVVSSNSEGNVRRVLGPDNAFRIDHFGCGVAIFGKAARFKAILRHAQVEPALALCVGDEIRDAEASKASGIPFAAVAWGYATPESLKDHASVALFERVSDIVPTVLGVEAV</sequence>
<dbReference type="GO" id="GO:0006281">
    <property type="term" value="P:DNA repair"/>
    <property type="evidence" value="ECO:0007669"/>
    <property type="project" value="TreeGrafter"/>
</dbReference>
<dbReference type="InterPro" id="IPR041492">
    <property type="entry name" value="HAD_2"/>
</dbReference>
<name>W9H6I0_9PROT</name>
<dbReference type="InterPro" id="IPR023214">
    <property type="entry name" value="HAD_sf"/>
</dbReference>
<dbReference type="EMBL" id="AVFL01000008">
    <property type="protein sequence ID" value="EWY40307.1"/>
    <property type="molecule type" value="Genomic_DNA"/>
</dbReference>
<dbReference type="SUPFAM" id="SSF56784">
    <property type="entry name" value="HAD-like"/>
    <property type="match status" value="1"/>
</dbReference>
<dbReference type="PANTHER" id="PTHR43434:SF13">
    <property type="entry name" value="PHOSPHOGLYCOLATE PHOSPHATASE"/>
    <property type="match status" value="1"/>
</dbReference>
<dbReference type="InterPro" id="IPR036412">
    <property type="entry name" value="HAD-like_sf"/>
</dbReference>
<evidence type="ECO:0000313" key="2">
    <source>
        <dbReference type="Proteomes" id="UP000019486"/>
    </source>
</evidence>
<gene>
    <name evidence="1" type="ORF">N825_36970</name>
</gene>
<dbReference type="PANTHER" id="PTHR43434">
    <property type="entry name" value="PHOSPHOGLYCOLATE PHOSPHATASE"/>
    <property type="match status" value="1"/>
</dbReference>
<reference evidence="1 2" key="1">
    <citation type="submission" date="2013-08" db="EMBL/GenBank/DDBJ databases">
        <title>The genome sequence of Skermanella stibiiresistens.</title>
        <authorList>
            <person name="Zhu W."/>
            <person name="Wang G."/>
        </authorList>
    </citation>
    <scope>NUCLEOTIDE SEQUENCE [LARGE SCALE GENOMIC DNA]</scope>
    <source>
        <strain evidence="1 2">SB22</strain>
    </source>
</reference>
<dbReference type="InterPro" id="IPR023198">
    <property type="entry name" value="PGP-like_dom2"/>
</dbReference>
<dbReference type="STRING" id="1385369.N825_36970"/>
<dbReference type="Gene3D" id="1.10.150.240">
    <property type="entry name" value="Putative phosphatase, domain 2"/>
    <property type="match status" value="1"/>
</dbReference>
<keyword evidence="2" id="KW-1185">Reference proteome</keyword>
<accession>W9H6I0</accession>
<evidence type="ECO:0000313" key="1">
    <source>
        <dbReference type="EMBL" id="EWY40307.1"/>
    </source>
</evidence>
<proteinExistence type="predicted"/>
<dbReference type="PATRIC" id="fig|1385369.3.peg.2696"/>
<dbReference type="Pfam" id="PF13419">
    <property type="entry name" value="HAD_2"/>
    <property type="match status" value="1"/>
</dbReference>
<dbReference type="Gene3D" id="3.40.50.1000">
    <property type="entry name" value="HAD superfamily/HAD-like"/>
    <property type="match status" value="1"/>
</dbReference>